<evidence type="ECO:0000313" key="1">
    <source>
        <dbReference type="EMBL" id="ADM28273.1"/>
    </source>
</evidence>
<name>E0SQL7_IGNAA</name>
<evidence type="ECO:0000313" key="2">
    <source>
        <dbReference type="Proteomes" id="UP000001304"/>
    </source>
</evidence>
<dbReference type="AlphaFoldDB" id="E0SQL7"/>
<reference evidence="1 2" key="1">
    <citation type="journal article" date="2010" name="Stand. Genomic Sci.">
        <title>Complete genome sequence of Ignisphaera aggregans type strain (AQ1.S1).</title>
        <authorList>
            <person name="Goker M."/>
            <person name="Held B."/>
            <person name="Lapidus A."/>
            <person name="Nolan M."/>
            <person name="Spring S."/>
            <person name="Yasawong M."/>
            <person name="Lucas S."/>
            <person name="Glavina Del Rio T."/>
            <person name="Tice H."/>
            <person name="Cheng J.F."/>
            <person name="Goodwin L."/>
            <person name="Tapia R."/>
            <person name="Pitluck S."/>
            <person name="Liolios K."/>
            <person name="Ivanova N."/>
            <person name="Mavromatis K."/>
            <person name="Mikhailova N."/>
            <person name="Pati A."/>
            <person name="Chen A."/>
            <person name="Palaniappan K."/>
            <person name="Brambilla E."/>
            <person name="Land M."/>
            <person name="Hauser L."/>
            <person name="Chang Y.J."/>
            <person name="Jeffries C.D."/>
            <person name="Brettin T."/>
            <person name="Detter J.C."/>
            <person name="Han C."/>
            <person name="Rohde M."/>
            <person name="Sikorski J."/>
            <person name="Woyke T."/>
            <person name="Bristow J."/>
            <person name="Eisen J.A."/>
            <person name="Markowitz V."/>
            <person name="Hugenholtz P."/>
            <person name="Kyrpides N.C."/>
            <person name="Klenk H.P."/>
        </authorList>
    </citation>
    <scope>NUCLEOTIDE SEQUENCE [LARGE SCALE GENOMIC DNA]</scope>
    <source>
        <strain evidence="2">DSM 17230 / JCM 13409 / AQ1.S1</strain>
    </source>
</reference>
<dbReference type="Proteomes" id="UP000001304">
    <property type="component" value="Chromosome"/>
</dbReference>
<gene>
    <name evidence="1" type="ordered locus">Igag_1471</name>
</gene>
<organism evidence="1 2">
    <name type="scientific">Ignisphaera aggregans (strain DSM 17230 / JCM 13409 / AQ1.S1)</name>
    <dbReference type="NCBI Taxonomy" id="583356"/>
    <lineage>
        <taxon>Archaea</taxon>
        <taxon>Thermoproteota</taxon>
        <taxon>Thermoprotei</taxon>
        <taxon>Desulfurococcales</taxon>
        <taxon>Desulfurococcaceae</taxon>
        <taxon>Ignisphaera</taxon>
    </lineage>
</organism>
<accession>E0SQL7</accession>
<sequence>MKYLEILLVLRFRYLDNINVVDRRDNLGSILDP</sequence>
<dbReference type="BioCyc" id="IAGG583356:GHAH-1460-MONOMER"/>
<dbReference type="HOGENOM" id="CLU_3379918_0_0_2"/>
<keyword evidence="2" id="KW-1185">Reference proteome</keyword>
<proteinExistence type="predicted"/>
<dbReference type="EMBL" id="CP002098">
    <property type="protein sequence ID" value="ADM28273.1"/>
    <property type="molecule type" value="Genomic_DNA"/>
</dbReference>
<dbReference type="KEGG" id="iag:Igag_1471"/>
<dbReference type="STRING" id="583356.Igag_1471"/>
<protein>
    <submittedName>
        <fullName evidence="1">Uncharacterized protein</fullName>
    </submittedName>
</protein>